<dbReference type="Pfam" id="PF01557">
    <property type="entry name" value="FAA_hydrolase"/>
    <property type="match status" value="1"/>
</dbReference>
<dbReference type="InterPro" id="IPR011234">
    <property type="entry name" value="Fumarylacetoacetase-like_C"/>
</dbReference>
<keyword evidence="2" id="KW-0378">Hydrolase</keyword>
<dbReference type="Proteomes" id="UP000712673">
    <property type="component" value="Unassembled WGS sequence"/>
</dbReference>
<dbReference type="AlphaFoldDB" id="A0A938B4K5"/>
<dbReference type="PANTHER" id="PTHR43211">
    <property type="entry name" value="FUMARYLACETOACETATE HYDROLASE"/>
    <property type="match status" value="1"/>
</dbReference>
<comment type="caution">
    <text evidence="2">The sequence shown here is derived from an EMBL/GenBank/DDBJ whole genome shotgun (WGS) entry which is preliminary data.</text>
</comment>
<evidence type="ECO:0000259" key="1">
    <source>
        <dbReference type="Pfam" id="PF01557"/>
    </source>
</evidence>
<sequence>MKLCTYDAGHGPHAGVIVGERVLDAAVLLGETGRLRDVQAVLELPDAPLHRLRTALSSAAPNAGTALASVRLRAPILQPPTVRDFMVYEGHATQGGTRQLSDAWYRLPIFYFSNSLRIFGPDEAVPYPSASNQLDYELEIGAVIGREGNNVAEAEAFDYIAGFTIFNDWSCRDLQYDEMQARLGPAKGKDSATSLGPWMVTTDELAPYIRDGRLHVRCTLHVNGVQWMDNDGGLMYHTWGAMIERAARDSRIVPGDVLGGGTVTGGSIGEAIRNGLPARYLQPGDVVEISIEGIGTLRNTIAPKVDPNPQYRFTAPAATS</sequence>
<evidence type="ECO:0000313" key="2">
    <source>
        <dbReference type="EMBL" id="MBM3226561.1"/>
    </source>
</evidence>
<dbReference type="SUPFAM" id="SSF56529">
    <property type="entry name" value="FAH"/>
    <property type="match status" value="1"/>
</dbReference>
<accession>A0A938B4K5</accession>
<dbReference type="Gene3D" id="3.90.850.10">
    <property type="entry name" value="Fumarylacetoacetase-like, C-terminal domain"/>
    <property type="match status" value="1"/>
</dbReference>
<evidence type="ECO:0000313" key="3">
    <source>
        <dbReference type="Proteomes" id="UP000712673"/>
    </source>
</evidence>
<proteinExistence type="predicted"/>
<dbReference type="InterPro" id="IPR036663">
    <property type="entry name" value="Fumarylacetoacetase_C_sf"/>
</dbReference>
<gene>
    <name evidence="2" type="ORF">FJZ47_22585</name>
</gene>
<feature type="domain" description="Fumarylacetoacetase-like C-terminal" evidence="1">
    <location>
        <begin position="83"/>
        <end position="301"/>
    </location>
</feature>
<organism evidence="2 3">
    <name type="scientific">Tectimicrobiota bacterium</name>
    <dbReference type="NCBI Taxonomy" id="2528274"/>
    <lineage>
        <taxon>Bacteria</taxon>
        <taxon>Pseudomonadati</taxon>
        <taxon>Nitrospinota/Tectimicrobiota group</taxon>
        <taxon>Candidatus Tectimicrobiota</taxon>
    </lineage>
</organism>
<dbReference type="GO" id="GO:0016787">
    <property type="term" value="F:hydrolase activity"/>
    <property type="evidence" value="ECO:0007669"/>
    <property type="project" value="UniProtKB-KW"/>
</dbReference>
<dbReference type="EMBL" id="VGLS01000954">
    <property type="protein sequence ID" value="MBM3226561.1"/>
    <property type="molecule type" value="Genomic_DNA"/>
</dbReference>
<protein>
    <submittedName>
        <fullName evidence="2">Fumarylacetoacetate hydrolase family protein</fullName>
    </submittedName>
</protein>
<reference evidence="2" key="1">
    <citation type="submission" date="2019-03" db="EMBL/GenBank/DDBJ databases">
        <title>Lake Tanganyika Metagenome-Assembled Genomes (MAGs).</title>
        <authorList>
            <person name="Tran P."/>
        </authorList>
    </citation>
    <scope>NUCLEOTIDE SEQUENCE</scope>
    <source>
        <strain evidence="2">K_DeepCast_65m_m2_066</strain>
    </source>
</reference>
<name>A0A938B4K5_UNCTE</name>
<dbReference type="PANTHER" id="PTHR43211:SF1">
    <property type="entry name" value="BLL6422 PROTEIN"/>
    <property type="match status" value="1"/>
</dbReference>